<dbReference type="AlphaFoldDB" id="A0A6J1G9R7"/>
<sequence>MEIATEPTIPTTPTQSKPVDSEQQSETSGAGETTATRELETPINGTPDREKKGKGQDQMESSKCECKTPTPDEKTEEKQRILVPVNGLMMDRLKVPKSPNVAGEAKQRGGIALPKNGTPNRLKVPKAFKYHERYTSPTDLMMSPITKGLLARTRKGAVPSKMHELRISEMSLHS</sequence>
<name>A0A6J1G9R7_CUCMO</name>
<dbReference type="PANTHER" id="PTHR36747:SF1">
    <property type="entry name" value="HYDROXYPROLINE-RICH GLYCOPROTEIN FAMILY PROTEIN"/>
    <property type="match status" value="1"/>
</dbReference>
<feature type="compositionally biased region" description="Low complexity" evidence="1">
    <location>
        <begin position="1"/>
        <end position="14"/>
    </location>
</feature>
<dbReference type="Proteomes" id="UP000504609">
    <property type="component" value="Unplaced"/>
</dbReference>
<reference evidence="3" key="1">
    <citation type="submission" date="2025-08" db="UniProtKB">
        <authorList>
            <consortium name="RefSeq"/>
        </authorList>
    </citation>
    <scope>IDENTIFICATION</scope>
    <source>
        <tissue evidence="3">Young leaves</tissue>
    </source>
</reference>
<keyword evidence="2" id="KW-1185">Reference proteome</keyword>
<evidence type="ECO:0000256" key="1">
    <source>
        <dbReference type="SAM" id="MobiDB-lite"/>
    </source>
</evidence>
<dbReference type="PANTHER" id="PTHR36747">
    <property type="entry name" value="HYDROXYPROLINE-RICH GLYCOPROTEIN FAMILY PROTEIN"/>
    <property type="match status" value="1"/>
</dbReference>
<evidence type="ECO:0000313" key="3">
    <source>
        <dbReference type="RefSeq" id="XP_022948389.1"/>
    </source>
</evidence>
<feature type="region of interest" description="Disordered" evidence="1">
    <location>
        <begin position="1"/>
        <end position="80"/>
    </location>
</feature>
<dbReference type="KEGG" id="cmos:111452080"/>
<dbReference type="GeneID" id="111452080"/>
<organism evidence="2 3">
    <name type="scientific">Cucurbita moschata</name>
    <name type="common">Winter crookneck squash</name>
    <name type="synonym">Cucurbita pepo var. moschata</name>
    <dbReference type="NCBI Taxonomy" id="3662"/>
    <lineage>
        <taxon>Eukaryota</taxon>
        <taxon>Viridiplantae</taxon>
        <taxon>Streptophyta</taxon>
        <taxon>Embryophyta</taxon>
        <taxon>Tracheophyta</taxon>
        <taxon>Spermatophyta</taxon>
        <taxon>Magnoliopsida</taxon>
        <taxon>eudicotyledons</taxon>
        <taxon>Gunneridae</taxon>
        <taxon>Pentapetalae</taxon>
        <taxon>rosids</taxon>
        <taxon>fabids</taxon>
        <taxon>Cucurbitales</taxon>
        <taxon>Cucurbitaceae</taxon>
        <taxon>Cucurbiteae</taxon>
        <taxon>Cucurbita</taxon>
    </lineage>
</organism>
<feature type="compositionally biased region" description="Basic and acidic residues" evidence="1">
    <location>
        <begin position="47"/>
        <end position="80"/>
    </location>
</feature>
<feature type="compositionally biased region" description="Polar residues" evidence="1">
    <location>
        <begin position="15"/>
        <end position="34"/>
    </location>
</feature>
<gene>
    <name evidence="3" type="primary">LOC111452080</name>
</gene>
<accession>A0A6J1G9R7</accession>
<feature type="region of interest" description="Disordered" evidence="1">
    <location>
        <begin position="97"/>
        <end position="122"/>
    </location>
</feature>
<proteinExistence type="predicted"/>
<protein>
    <submittedName>
        <fullName evidence="3">Uncharacterized protein LOC111452080</fullName>
    </submittedName>
</protein>
<dbReference type="RefSeq" id="XP_022948389.1">
    <property type="nucleotide sequence ID" value="XM_023092621.1"/>
</dbReference>
<evidence type="ECO:0000313" key="2">
    <source>
        <dbReference type="Proteomes" id="UP000504609"/>
    </source>
</evidence>